<accession>A0ABW1KE30</accession>
<feature type="transmembrane region" description="Helical" evidence="1">
    <location>
        <begin position="258"/>
        <end position="276"/>
    </location>
</feature>
<gene>
    <name evidence="2" type="ORF">ACFP2T_27425</name>
</gene>
<sequence length="354" mass="38651">MSGPLERRYRLLLTAFPARHRRLYHEEMLGVLLDRAEPGQRRPTMAEVADLLTAAVGVRLRALRAAATDDRWRTAAAVTATIAAVLLASLGLRTVAYNFGMQTLVTSIVPGAEFEPWSAPDVLRDLVWLPVVIAALLGWRTGAAAIASLVTVAEAVVLIDRYRMFPTDLLYGLRPLALGFLASVGFAMSVRHRPVSKLLGRRRTGALLLAGLLVIGTGIANLLQVKIVPLPGREGSYSESAVRSMFGPQYPHINPSVAVLYLAALALLLIVLARLAGPVRRRIVAVALPVVVLYLVVEHSFLGYRMAAYHVSPPLPLDAGQWLRLALPPVGLLVLCVALVHWYEGRRRPDPIRY</sequence>
<dbReference type="RefSeq" id="WP_377426429.1">
    <property type="nucleotide sequence ID" value="NZ_JBHSPR010000023.1"/>
</dbReference>
<evidence type="ECO:0000313" key="3">
    <source>
        <dbReference type="Proteomes" id="UP001596203"/>
    </source>
</evidence>
<evidence type="ECO:0008006" key="4">
    <source>
        <dbReference type="Google" id="ProtNLM"/>
    </source>
</evidence>
<dbReference type="Proteomes" id="UP001596203">
    <property type="component" value="Unassembled WGS sequence"/>
</dbReference>
<feature type="transmembrane region" description="Helical" evidence="1">
    <location>
        <begin position="283"/>
        <end position="302"/>
    </location>
</feature>
<feature type="transmembrane region" description="Helical" evidence="1">
    <location>
        <begin position="322"/>
        <end position="343"/>
    </location>
</feature>
<evidence type="ECO:0000256" key="1">
    <source>
        <dbReference type="SAM" id="Phobius"/>
    </source>
</evidence>
<comment type="caution">
    <text evidence="2">The sequence shown here is derived from an EMBL/GenBank/DDBJ whole genome shotgun (WGS) entry which is preliminary data.</text>
</comment>
<feature type="transmembrane region" description="Helical" evidence="1">
    <location>
        <begin position="204"/>
        <end position="223"/>
    </location>
</feature>
<keyword evidence="1" id="KW-1133">Transmembrane helix</keyword>
<organism evidence="2 3">
    <name type="scientific">Plantactinospora solaniradicis</name>
    <dbReference type="NCBI Taxonomy" id="1723736"/>
    <lineage>
        <taxon>Bacteria</taxon>
        <taxon>Bacillati</taxon>
        <taxon>Actinomycetota</taxon>
        <taxon>Actinomycetes</taxon>
        <taxon>Micromonosporales</taxon>
        <taxon>Micromonosporaceae</taxon>
        <taxon>Plantactinospora</taxon>
    </lineage>
</organism>
<protein>
    <recommendedName>
        <fullName evidence="4">Integral membrane protein</fullName>
    </recommendedName>
</protein>
<feature type="transmembrane region" description="Helical" evidence="1">
    <location>
        <begin position="126"/>
        <end position="159"/>
    </location>
</feature>
<keyword evidence="1" id="KW-0472">Membrane</keyword>
<keyword evidence="1" id="KW-0812">Transmembrane</keyword>
<keyword evidence="3" id="KW-1185">Reference proteome</keyword>
<evidence type="ECO:0000313" key="2">
    <source>
        <dbReference type="EMBL" id="MFC6019916.1"/>
    </source>
</evidence>
<reference evidence="3" key="1">
    <citation type="journal article" date="2019" name="Int. J. Syst. Evol. Microbiol.">
        <title>The Global Catalogue of Microorganisms (GCM) 10K type strain sequencing project: providing services to taxonomists for standard genome sequencing and annotation.</title>
        <authorList>
            <consortium name="The Broad Institute Genomics Platform"/>
            <consortium name="The Broad Institute Genome Sequencing Center for Infectious Disease"/>
            <person name="Wu L."/>
            <person name="Ma J."/>
        </authorList>
    </citation>
    <scope>NUCLEOTIDE SEQUENCE [LARGE SCALE GENOMIC DNA]</scope>
    <source>
        <strain evidence="3">ZS-35-S2</strain>
    </source>
</reference>
<dbReference type="EMBL" id="JBHSPR010000023">
    <property type="protein sequence ID" value="MFC6019916.1"/>
    <property type="molecule type" value="Genomic_DNA"/>
</dbReference>
<name>A0ABW1KE30_9ACTN</name>
<proteinExistence type="predicted"/>